<feature type="signal peptide" evidence="1">
    <location>
        <begin position="1"/>
        <end position="20"/>
    </location>
</feature>
<evidence type="ECO:0000313" key="3">
    <source>
        <dbReference type="Proteomes" id="UP000008909"/>
    </source>
</evidence>
<dbReference type="Proteomes" id="UP000008909">
    <property type="component" value="Unassembled WGS sequence"/>
</dbReference>
<keyword evidence="1" id="KW-0732">Signal</keyword>
<reference key="2">
    <citation type="submission" date="2011-10" db="EMBL/GenBank/DDBJ databases">
        <title>The genome and transcriptome sequence of Clonorchis sinensis provide insights into the carcinogenic liver fluke.</title>
        <authorList>
            <person name="Wang X."/>
            <person name="Huang Y."/>
            <person name="Chen W."/>
            <person name="Liu H."/>
            <person name="Guo L."/>
            <person name="Chen Y."/>
            <person name="Luo F."/>
            <person name="Zhou W."/>
            <person name="Sun J."/>
            <person name="Mao Q."/>
            <person name="Liang P."/>
            <person name="Zhou C."/>
            <person name="Tian Y."/>
            <person name="Men J."/>
            <person name="Lv X."/>
            <person name="Huang L."/>
            <person name="Zhou J."/>
            <person name="Hu Y."/>
            <person name="Li R."/>
            <person name="Zhang F."/>
            <person name="Lei H."/>
            <person name="Li X."/>
            <person name="Hu X."/>
            <person name="Liang C."/>
            <person name="Xu J."/>
            <person name="Wu Z."/>
            <person name="Yu X."/>
        </authorList>
    </citation>
    <scope>NUCLEOTIDE SEQUENCE</scope>
    <source>
        <strain>Henan</strain>
    </source>
</reference>
<evidence type="ECO:0000313" key="2">
    <source>
        <dbReference type="EMBL" id="GAA54543.1"/>
    </source>
</evidence>
<dbReference type="AlphaFoldDB" id="G7YNL2"/>
<feature type="non-terminal residue" evidence="2">
    <location>
        <position position="856"/>
    </location>
</feature>
<proteinExistence type="predicted"/>
<keyword evidence="3" id="KW-1185">Reference proteome</keyword>
<reference evidence="2" key="1">
    <citation type="journal article" date="2011" name="Genome Biol.">
        <title>The draft genome of the carcinogenic human liver fluke Clonorchis sinensis.</title>
        <authorList>
            <person name="Wang X."/>
            <person name="Chen W."/>
            <person name="Huang Y."/>
            <person name="Sun J."/>
            <person name="Men J."/>
            <person name="Liu H."/>
            <person name="Luo F."/>
            <person name="Guo L."/>
            <person name="Lv X."/>
            <person name="Deng C."/>
            <person name="Zhou C."/>
            <person name="Fan Y."/>
            <person name="Li X."/>
            <person name="Huang L."/>
            <person name="Hu Y."/>
            <person name="Liang C."/>
            <person name="Hu X."/>
            <person name="Xu J."/>
            <person name="Yu X."/>
        </authorList>
    </citation>
    <scope>NUCLEOTIDE SEQUENCE [LARGE SCALE GENOMIC DNA]</scope>
    <source>
        <strain evidence="2">Henan</strain>
    </source>
</reference>
<gene>
    <name evidence="2" type="ORF">CLF_103725</name>
</gene>
<evidence type="ECO:0000256" key="1">
    <source>
        <dbReference type="SAM" id="SignalP"/>
    </source>
</evidence>
<protein>
    <submittedName>
        <fullName evidence="2">Uncharacterized protein</fullName>
    </submittedName>
</protein>
<name>G7YNL2_CLOSI</name>
<dbReference type="EMBL" id="DF143900">
    <property type="protein sequence ID" value="GAA54543.1"/>
    <property type="molecule type" value="Genomic_DNA"/>
</dbReference>
<organism evidence="2 3">
    <name type="scientific">Clonorchis sinensis</name>
    <name type="common">Chinese liver fluke</name>
    <dbReference type="NCBI Taxonomy" id="79923"/>
    <lineage>
        <taxon>Eukaryota</taxon>
        <taxon>Metazoa</taxon>
        <taxon>Spiralia</taxon>
        <taxon>Lophotrochozoa</taxon>
        <taxon>Platyhelminthes</taxon>
        <taxon>Trematoda</taxon>
        <taxon>Digenea</taxon>
        <taxon>Opisthorchiida</taxon>
        <taxon>Opisthorchiata</taxon>
        <taxon>Opisthorchiidae</taxon>
        <taxon>Clonorchis</taxon>
    </lineage>
</organism>
<feature type="chain" id="PRO_5003506335" evidence="1">
    <location>
        <begin position="21"/>
        <end position="856"/>
    </location>
</feature>
<sequence>MRTMLRYGLFCCMVARLGLSSSGTEKSSRVRRPLFQNRSWCRRIHKEGIRRRVFGCARESFEDVPLTRTRDVKNGSVELEARLDWTPCFQLTDFLGAWGQDGLSQADGVVYHGYSDEKNMFVPVVRGSLTFCKTAGNMWSLRLKFFQKFDYLRAETFDELIEIGPKKLSITRFIPVNSLYTHELGSILLVRVSHNQQKKTAMYTPDAHLYTTQPMSQAYRQLDVSAQVDPIGILNNEKQWQKTIHNGVAVTTSLLWELKTSIERRIQLHGRYCTNIHFTQLVRTNASELPGGSEYRYRMPTLDCIASVMGFVKEPSAVMTIRIRRQAINCCYDSSISTFEDIVSKQLLRLCEFPTFENDGGCPWLGFLDVQTDMTAYVHMYTLLLTNEVIKRVFVRVWNFRSRWVHTVKRGEYGTSTSQEADEPVNIVLEHGFDVIPKEFLNRRLLSSAFCADGLPTVRRNKTNANLEPGNIAVKRKDLLFSAKFPDNCTTIRRRITTQFFFCVTLLTIECYLTDDNKNSDQSLACPRKSSFILTNQRFSLDTLLTSDGRLTNRFPVGLSNSVTVRNSDIRRHLSDDGSFLWPNLKCISCVINSTTNTTTSKPNAGLLKPQLMKVRRSLGPSDLRSETICHGNLENERSRKYQHDVTSKYRCTSGRKRSTGRHSTVLLLNGLAEYEYVTVSNHIKQLHVAEIRVSSVSILEYLLRHDYIPDSEGCQFLRVNNGRSCYDHCGQIRPLAELTTHALYHETKLTILCVPSPVDPPVPADKRKGFYKKRFHICKAGVSRCDFDSKNTQGLQRKPALRVTCVLSGVHMHHRSWSDGLTQRDTEHIAYRVAFEYCVRRIFTSLRIELLLGWK</sequence>
<accession>G7YNL2</accession>